<dbReference type="EMBL" id="VJZD01000179">
    <property type="protein sequence ID" value="MPY35794.1"/>
    <property type="molecule type" value="Genomic_DNA"/>
</dbReference>
<dbReference type="PRINTS" id="PR00412">
    <property type="entry name" value="EPOXHYDRLASE"/>
</dbReference>
<dbReference type="GO" id="GO:0016787">
    <property type="term" value="F:hydrolase activity"/>
    <property type="evidence" value="ECO:0007669"/>
    <property type="project" value="UniProtKB-KW"/>
</dbReference>
<evidence type="ECO:0000259" key="3">
    <source>
        <dbReference type="Pfam" id="PF00561"/>
    </source>
</evidence>
<dbReference type="Pfam" id="PF00561">
    <property type="entry name" value="Abhydrolase_1"/>
    <property type="match status" value="1"/>
</dbReference>
<feature type="domain" description="AB hydrolase-1" evidence="3">
    <location>
        <begin position="22"/>
        <end position="259"/>
    </location>
</feature>
<dbReference type="AlphaFoldDB" id="A0A5N8VNX2"/>
<dbReference type="SUPFAM" id="SSF53474">
    <property type="entry name" value="alpha/beta-Hydrolases"/>
    <property type="match status" value="1"/>
</dbReference>
<feature type="compositionally biased region" description="Basic and acidic residues" evidence="2">
    <location>
        <begin position="287"/>
        <end position="300"/>
    </location>
</feature>
<dbReference type="InterPro" id="IPR000639">
    <property type="entry name" value="Epox_hydrolase-like"/>
</dbReference>
<dbReference type="Proteomes" id="UP000325849">
    <property type="component" value="Unassembled WGS sequence"/>
</dbReference>
<evidence type="ECO:0000256" key="2">
    <source>
        <dbReference type="SAM" id="MobiDB-lite"/>
    </source>
</evidence>
<comment type="caution">
    <text evidence="4">The sequence shown here is derived from an EMBL/GenBank/DDBJ whole genome shotgun (WGS) entry which is preliminary data.</text>
</comment>
<reference evidence="4 5" key="1">
    <citation type="submission" date="2019-07" db="EMBL/GenBank/DDBJ databases">
        <title>New species of Amycolatopsis and Streptomyces.</title>
        <authorList>
            <person name="Duangmal K."/>
            <person name="Teo W.F.A."/>
            <person name="Lipun K."/>
        </authorList>
    </citation>
    <scope>NUCLEOTIDE SEQUENCE [LARGE SCALE GENOMIC DNA]</scope>
    <source>
        <strain evidence="4 5">NBRC 109810</strain>
    </source>
</reference>
<name>A0A5N8VNX2_9ACTN</name>
<dbReference type="Gene3D" id="3.40.50.1820">
    <property type="entry name" value="alpha/beta hydrolase"/>
    <property type="match status" value="1"/>
</dbReference>
<dbReference type="PRINTS" id="PR00111">
    <property type="entry name" value="ABHYDROLASE"/>
</dbReference>
<protein>
    <submittedName>
        <fullName evidence="4">Alpha/beta hydrolase</fullName>
    </submittedName>
</protein>
<evidence type="ECO:0000256" key="1">
    <source>
        <dbReference type="ARBA" id="ARBA00022801"/>
    </source>
</evidence>
<evidence type="ECO:0000313" key="5">
    <source>
        <dbReference type="Proteomes" id="UP000325849"/>
    </source>
</evidence>
<accession>A0A5N8VNX2</accession>
<proteinExistence type="predicted"/>
<dbReference type="OrthoDB" id="2987348at2"/>
<dbReference type="PANTHER" id="PTHR43329">
    <property type="entry name" value="EPOXIDE HYDROLASE"/>
    <property type="match status" value="1"/>
</dbReference>
<organism evidence="4 5">
    <name type="scientific">Streptomyces adustus</name>
    <dbReference type="NCBI Taxonomy" id="1609272"/>
    <lineage>
        <taxon>Bacteria</taxon>
        <taxon>Bacillati</taxon>
        <taxon>Actinomycetota</taxon>
        <taxon>Actinomycetes</taxon>
        <taxon>Kitasatosporales</taxon>
        <taxon>Streptomycetaceae</taxon>
        <taxon>Streptomyces</taxon>
    </lineage>
</organism>
<dbReference type="InterPro" id="IPR000073">
    <property type="entry name" value="AB_hydrolase_1"/>
</dbReference>
<gene>
    <name evidence="4" type="ORF">FNH09_32560</name>
</gene>
<dbReference type="InterPro" id="IPR029058">
    <property type="entry name" value="AB_hydrolase_fold"/>
</dbReference>
<feature type="region of interest" description="Disordered" evidence="2">
    <location>
        <begin position="273"/>
        <end position="300"/>
    </location>
</feature>
<keyword evidence="5" id="KW-1185">Reference proteome</keyword>
<keyword evidence="1 4" id="KW-0378">Hydrolase</keyword>
<evidence type="ECO:0000313" key="4">
    <source>
        <dbReference type="EMBL" id="MPY35794.1"/>
    </source>
</evidence>
<sequence length="300" mass="33224">MSISTAAGVFDAITAGPSKGRPVLLLHGFPQTSLAWHRQVAALAARGYRVVAPDQRGYSPRVRPERPEDYRMSVLVDDVVAMTEELGWARFDLVGHDWGGAVAWWTADAHPGRIRTLTVVSTPHPGALADALRTDEDQRARSHYMRDWRETPATEDRMLANDAELLRTLYAGRVPQSSADAYVRHLSQPDALTAALNWYRSGRPEHAIGIIDVPTLYVWSTQDTAFGPAAAQQTRQWVNGPYRFETLQGVSHWIPEEAPETLNRLLLGHLHAHDEPGTASSTGSADSRGDEKQTDGHRTR</sequence>